<keyword evidence="1" id="KW-0472">Membrane</keyword>
<dbReference type="SUPFAM" id="SSF51905">
    <property type="entry name" value="FAD/NAD(P)-binding domain"/>
    <property type="match status" value="1"/>
</dbReference>
<sequence>MIVSLEENQQKIIIVGGGLAGLTAAITLAKNNYPVMLIEKKFYPFHRVCGEYISNEVVPFLKRMDLFPEHFAPSKLNRFLLADIDGKTAEIQLPLGGFGISRYHFDQFLFQKAISLGVDVRCGTEVTSIDFQADKFQVGLKNGDSLQAEFVINAYGKRSRLDKQFDRNFIKKKSPFLGVKYHAYVDYPKDTIGLYNFPGGYCGVSHVEHNMVNICYLSRRENMKNYGSIGEMESAVLHQNPLLKDILTRAVFLREKPEVINEISFSKKQNVENHMLMAGDTAGLITPLCGNGMAMAIHSGYIAASILNDFYDGKIKSRKGVEQRYSSEWKKHFSKRLWIGRTTQNLFGNAFRSKMAVNLVKGFPEIGRNIVLQTHGKVF</sequence>
<evidence type="ECO:0000256" key="1">
    <source>
        <dbReference type="SAM" id="Phobius"/>
    </source>
</evidence>
<accession>A0ABQ1N5P6</accession>
<organism evidence="3 4">
    <name type="scientific">Marivirga lumbricoides</name>
    <dbReference type="NCBI Taxonomy" id="1046115"/>
    <lineage>
        <taxon>Bacteria</taxon>
        <taxon>Pseudomonadati</taxon>
        <taxon>Bacteroidota</taxon>
        <taxon>Cytophagia</taxon>
        <taxon>Cytophagales</taxon>
        <taxon>Marivirgaceae</taxon>
        <taxon>Marivirga</taxon>
    </lineage>
</organism>
<dbReference type="RefSeq" id="WP_188467294.1">
    <property type="nucleotide sequence ID" value="NZ_BAABHU010000016.1"/>
</dbReference>
<evidence type="ECO:0000313" key="4">
    <source>
        <dbReference type="Proteomes" id="UP000636010"/>
    </source>
</evidence>
<dbReference type="PANTHER" id="PTHR42685">
    <property type="entry name" value="GERANYLGERANYL DIPHOSPHATE REDUCTASE"/>
    <property type="match status" value="1"/>
</dbReference>
<proteinExistence type="predicted"/>
<name>A0ABQ1N5P6_9BACT</name>
<dbReference type="InterPro" id="IPR036188">
    <property type="entry name" value="FAD/NAD-bd_sf"/>
</dbReference>
<reference evidence="4" key="1">
    <citation type="journal article" date="2019" name="Int. J. Syst. Evol. Microbiol.">
        <title>The Global Catalogue of Microorganisms (GCM) 10K type strain sequencing project: providing services to taxonomists for standard genome sequencing and annotation.</title>
        <authorList>
            <consortium name="The Broad Institute Genomics Platform"/>
            <consortium name="The Broad Institute Genome Sequencing Center for Infectious Disease"/>
            <person name="Wu L."/>
            <person name="Ma J."/>
        </authorList>
    </citation>
    <scope>NUCLEOTIDE SEQUENCE [LARGE SCALE GENOMIC DNA]</scope>
    <source>
        <strain evidence="4">CGMCC 1.10832</strain>
    </source>
</reference>
<feature type="transmembrane region" description="Helical" evidence="1">
    <location>
        <begin position="12"/>
        <end position="29"/>
    </location>
</feature>
<protein>
    <submittedName>
        <fullName evidence="3">FAD-dependent oxidoreductase</fullName>
    </submittedName>
</protein>
<keyword evidence="4" id="KW-1185">Reference proteome</keyword>
<evidence type="ECO:0000259" key="2">
    <source>
        <dbReference type="Pfam" id="PF01494"/>
    </source>
</evidence>
<dbReference type="Proteomes" id="UP000636010">
    <property type="component" value="Unassembled WGS sequence"/>
</dbReference>
<evidence type="ECO:0000313" key="3">
    <source>
        <dbReference type="EMBL" id="GGC51821.1"/>
    </source>
</evidence>
<dbReference type="InterPro" id="IPR002938">
    <property type="entry name" value="FAD-bd"/>
</dbReference>
<keyword evidence="1" id="KW-0812">Transmembrane</keyword>
<dbReference type="Pfam" id="PF01494">
    <property type="entry name" value="FAD_binding_3"/>
    <property type="match status" value="1"/>
</dbReference>
<dbReference type="PRINTS" id="PR00420">
    <property type="entry name" value="RNGMNOXGNASE"/>
</dbReference>
<feature type="domain" description="FAD-binding" evidence="2">
    <location>
        <begin position="11"/>
        <end position="317"/>
    </location>
</feature>
<comment type="caution">
    <text evidence="3">The sequence shown here is derived from an EMBL/GenBank/DDBJ whole genome shotgun (WGS) entry which is preliminary data.</text>
</comment>
<dbReference type="EMBL" id="BMEC01000016">
    <property type="protein sequence ID" value="GGC51821.1"/>
    <property type="molecule type" value="Genomic_DNA"/>
</dbReference>
<gene>
    <name evidence="3" type="ORF">GCM10011506_41910</name>
</gene>
<dbReference type="InterPro" id="IPR050407">
    <property type="entry name" value="Geranylgeranyl_reductase"/>
</dbReference>
<keyword evidence="1" id="KW-1133">Transmembrane helix</keyword>
<dbReference type="Gene3D" id="3.50.50.60">
    <property type="entry name" value="FAD/NAD(P)-binding domain"/>
    <property type="match status" value="1"/>
</dbReference>
<dbReference type="PANTHER" id="PTHR42685:SF22">
    <property type="entry name" value="CONDITIONED MEDIUM FACTOR RECEPTOR 1"/>
    <property type="match status" value="1"/>
</dbReference>